<evidence type="ECO:0000313" key="2">
    <source>
        <dbReference type="EMBL" id="KAL1526697.1"/>
    </source>
</evidence>
<dbReference type="EMBL" id="JBGBPQ010000003">
    <property type="protein sequence ID" value="KAL1526697.1"/>
    <property type="molecule type" value="Genomic_DNA"/>
</dbReference>
<gene>
    <name evidence="2" type="ORF">AB1Y20_015397</name>
</gene>
<sequence>MALCWKSPISLMTKPKEAQFYARLNADDAWKHKYKQFCFSWTQGTPIKEPPREFAILDQATAARQATIEAAKKLHLTQTVASTHRVSEIPPQLHAHIQQQADEANAVSVLSGFAFSKEASEKKSNPPSTSGSHCTTSNTRAAHPTTATRTLSTLADDGASTTDGELSSAESGASERKQTRKRSRSPGTAADISQTTPSAAPARTADAARAEALSHLLRLATPLNVNVVPVQHPAKRRAVVGLAPQKSSFHWCP</sequence>
<keyword evidence="3" id="KW-1185">Reference proteome</keyword>
<feature type="compositionally biased region" description="Low complexity" evidence="1">
    <location>
        <begin position="139"/>
        <end position="150"/>
    </location>
</feature>
<protein>
    <submittedName>
        <fullName evidence="2">Uncharacterized protein</fullName>
    </submittedName>
</protein>
<dbReference type="AlphaFoldDB" id="A0AB34K0S3"/>
<comment type="caution">
    <text evidence="2">The sequence shown here is derived from an EMBL/GenBank/DDBJ whole genome shotgun (WGS) entry which is preliminary data.</text>
</comment>
<organism evidence="2 3">
    <name type="scientific">Prymnesium parvum</name>
    <name type="common">Toxic golden alga</name>
    <dbReference type="NCBI Taxonomy" id="97485"/>
    <lineage>
        <taxon>Eukaryota</taxon>
        <taxon>Haptista</taxon>
        <taxon>Haptophyta</taxon>
        <taxon>Prymnesiophyceae</taxon>
        <taxon>Prymnesiales</taxon>
        <taxon>Prymnesiaceae</taxon>
        <taxon>Prymnesium</taxon>
    </lineage>
</organism>
<evidence type="ECO:0000256" key="1">
    <source>
        <dbReference type="SAM" id="MobiDB-lite"/>
    </source>
</evidence>
<reference evidence="2 3" key="1">
    <citation type="journal article" date="2024" name="Science">
        <title>Giant polyketide synthase enzymes in the biosynthesis of giant marine polyether toxins.</title>
        <authorList>
            <person name="Fallon T.R."/>
            <person name="Shende V.V."/>
            <person name="Wierzbicki I.H."/>
            <person name="Pendleton A.L."/>
            <person name="Watervoot N.F."/>
            <person name="Auber R.P."/>
            <person name="Gonzalez D.J."/>
            <person name="Wisecaver J.H."/>
            <person name="Moore B.S."/>
        </authorList>
    </citation>
    <scope>NUCLEOTIDE SEQUENCE [LARGE SCALE GENOMIC DNA]</scope>
    <source>
        <strain evidence="2 3">12B1</strain>
    </source>
</reference>
<evidence type="ECO:0000313" key="3">
    <source>
        <dbReference type="Proteomes" id="UP001515480"/>
    </source>
</evidence>
<accession>A0AB34K0S3</accession>
<feature type="region of interest" description="Disordered" evidence="1">
    <location>
        <begin position="118"/>
        <end position="202"/>
    </location>
</feature>
<dbReference type="Proteomes" id="UP001515480">
    <property type="component" value="Unassembled WGS sequence"/>
</dbReference>
<name>A0AB34K0S3_PRYPA</name>
<feature type="compositionally biased region" description="Polar residues" evidence="1">
    <location>
        <begin position="125"/>
        <end position="138"/>
    </location>
</feature>
<proteinExistence type="predicted"/>